<dbReference type="Gene3D" id="1.25.40.10">
    <property type="entry name" value="Tetratricopeptide repeat domain"/>
    <property type="match status" value="1"/>
</dbReference>
<feature type="repeat" description="TPR" evidence="10">
    <location>
        <begin position="4"/>
        <end position="37"/>
    </location>
</feature>
<dbReference type="GO" id="GO:0061630">
    <property type="term" value="F:ubiquitin protein ligase activity"/>
    <property type="evidence" value="ECO:0007669"/>
    <property type="project" value="UniProtKB-EC"/>
</dbReference>
<keyword evidence="6" id="KW-0833">Ubl conjugation pathway</keyword>
<keyword evidence="5" id="KW-0677">Repeat</keyword>
<organism evidence="12 13">
    <name type="scientific">Genlisea aurea</name>
    <dbReference type="NCBI Taxonomy" id="192259"/>
    <lineage>
        <taxon>Eukaryota</taxon>
        <taxon>Viridiplantae</taxon>
        <taxon>Streptophyta</taxon>
        <taxon>Embryophyta</taxon>
        <taxon>Tracheophyta</taxon>
        <taxon>Spermatophyta</taxon>
        <taxon>Magnoliopsida</taxon>
        <taxon>eudicotyledons</taxon>
        <taxon>Gunneridae</taxon>
        <taxon>Pentapetalae</taxon>
        <taxon>asterids</taxon>
        <taxon>lamiids</taxon>
        <taxon>Lamiales</taxon>
        <taxon>Lentibulariaceae</taxon>
        <taxon>Genlisea</taxon>
    </lineage>
</organism>
<comment type="pathway">
    <text evidence="2">Protein modification; protein ubiquitination.</text>
</comment>
<dbReference type="EMBL" id="AUSU01004115">
    <property type="protein sequence ID" value="EPS65639.1"/>
    <property type="molecule type" value="Genomic_DNA"/>
</dbReference>
<evidence type="ECO:0000256" key="1">
    <source>
        <dbReference type="ARBA" id="ARBA00000900"/>
    </source>
</evidence>
<dbReference type="GO" id="GO:0051087">
    <property type="term" value="F:protein-folding chaperone binding"/>
    <property type="evidence" value="ECO:0007669"/>
    <property type="project" value="TreeGrafter"/>
</dbReference>
<reference evidence="12 13" key="1">
    <citation type="journal article" date="2013" name="BMC Genomics">
        <title>The miniature genome of a carnivorous plant Genlisea aurea contains a low number of genes and short non-coding sequences.</title>
        <authorList>
            <person name="Leushkin E.V."/>
            <person name="Sutormin R.A."/>
            <person name="Nabieva E.R."/>
            <person name="Penin A.A."/>
            <person name="Kondrashov A.S."/>
            <person name="Logacheva M.D."/>
        </authorList>
    </citation>
    <scope>NUCLEOTIDE SEQUENCE [LARGE SCALE GENOMIC DNA]</scope>
</reference>
<dbReference type="Pfam" id="PF04564">
    <property type="entry name" value="U-box"/>
    <property type="match status" value="1"/>
</dbReference>
<dbReference type="CDD" id="cd16654">
    <property type="entry name" value="RING-Ubox_CHIP"/>
    <property type="match status" value="1"/>
</dbReference>
<feature type="non-terminal residue" evidence="12">
    <location>
        <position position="1"/>
    </location>
</feature>
<evidence type="ECO:0000256" key="6">
    <source>
        <dbReference type="ARBA" id="ARBA00022786"/>
    </source>
</evidence>
<dbReference type="InterPro" id="IPR011990">
    <property type="entry name" value="TPR-like_helical_dom_sf"/>
</dbReference>
<keyword evidence="7 10" id="KW-0802">TPR repeat</keyword>
<dbReference type="PANTHER" id="PTHR46803:SF2">
    <property type="entry name" value="E3 UBIQUITIN-PROTEIN LIGASE CHIP"/>
    <property type="match status" value="1"/>
</dbReference>
<dbReference type="InterPro" id="IPR013083">
    <property type="entry name" value="Znf_RING/FYVE/PHD"/>
</dbReference>
<gene>
    <name evidence="12" type="ORF">M569_09135</name>
</gene>
<evidence type="ECO:0000256" key="2">
    <source>
        <dbReference type="ARBA" id="ARBA00004906"/>
    </source>
</evidence>
<dbReference type="UniPathway" id="UPA00143"/>
<name>S8CFC1_9LAMI</name>
<dbReference type="InterPro" id="IPR019734">
    <property type="entry name" value="TPR_rpt"/>
</dbReference>
<evidence type="ECO:0000256" key="3">
    <source>
        <dbReference type="ARBA" id="ARBA00012483"/>
    </source>
</evidence>
<evidence type="ECO:0000256" key="8">
    <source>
        <dbReference type="ARBA" id="ARBA00044534"/>
    </source>
</evidence>
<evidence type="ECO:0000259" key="11">
    <source>
        <dbReference type="PROSITE" id="PS51698"/>
    </source>
</evidence>
<evidence type="ECO:0000256" key="7">
    <source>
        <dbReference type="ARBA" id="ARBA00022803"/>
    </source>
</evidence>
<dbReference type="SUPFAM" id="SSF57850">
    <property type="entry name" value="RING/U-box"/>
    <property type="match status" value="1"/>
</dbReference>
<dbReference type="GO" id="GO:0045862">
    <property type="term" value="P:positive regulation of proteolysis"/>
    <property type="evidence" value="ECO:0007669"/>
    <property type="project" value="TreeGrafter"/>
</dbReference>
<dbReference type="Pfam" id="PF13414">
    <property type="entry name" value="TPR_11"/>
    <property type="match status" value="1"/>
</dbReference>
<evidence type="ECO:0000256" key="10">
    <source>
        <dbReference type="PROSITE-ProRule" id="PRU00339"/>
    </source>
</evidence>
<dbReference type="InterPro" id="IPR045202">
    <property type="entry name" value="CHIP_RING-Ubox"/>
</dbReference>
<dbReference type="SUPFAM" id="SSF48452">
    <property type="entry name" value="TPR-like"/>
    <property type="match status" value="1"/>
</dbReference>
<dbReference type="SMART" id="SM00028">
    <property type="entry name" value="TPR"/>
    <property type="match status" value="3"/>
</dbReference>
<dbReference type="PANTHER" id="PTHR46803">
    <property type="entry name" value="E3 UBIQUITIN-PROTEIN LIGASE CHIP"/>
    <property type="match status" value="1"/>
</dbReference>
<keyword evidence="13" id="KW-1185">Reference proteome</keyword>
<comment type="catalytic activity">
    <reaction evidence="1">
        <text>S-ubiquitinyl-[E2 ubiquitin-conjugating enzyme]-L-cysteine + [acceptor protein]-L-lysine = [E2 ubiquitin-conjugating enzyme]-L-cysteine + N(6)-ubiquitinyl-[acceptor protein]-L-lysine.</text>
        <dbReference type="EC" id="2.3.2.27"/>
    </reaction>
</comment>
<accession>S8CFC1</accession>
<evidence type="ECO:0000256" key="4">
    <source>
        <dbReference type="ARBA" id="ARBA00022679"/>
    </source>
</evidence>
<evidence type="ECO:0000313" key="12">
    <source>
        <dbReference type="EMBL" id="EPS65639.1"/>
    </source>
</evidence>
<evidence type="ECO:0000313" key="13">
    <source>
        <dbReference type="Proteomes" id="UP000015453"/>
    </source>
</evidence>
<dbReference type="Proteomes" id="UP000015453">
    <property type="component" value="Unassembled WGS sequence"/>
</dbReference>
<dbReference type="OrthoDB" id="629492at2759"/>
<dbReference type="AlphaFoldDB" id="S8CFC1"/>
<dbReference type="GO" id="GO:0005737">
    <property type="term" value="C:cytoplasm"/>
    <property type="evidence" value="ECO:0007669"/>
    <property type="project" value="TreeGrafter"/>
</dbReference>
<dbReference type="PROSITE" id="PS50005">
    <property type="entry name" value="TPR"/>
    <property type="match status" value="1"/>
</dbReference>
<dbReference type="Pfam" id="PF13432">
    <property type="entry name" value="TPR_16"/>
    <property type="match status" value="1"/>
</dbReference>
<keyword evidence="4" id="KW-0808">Transferase</keyword>
<dbReference type="GO" id="GO:0071218">
    <property type="term" value="P:cellular response to misfolded protein"/>
    <property type="evidence" value="ECO:0007669"/>
    <property type="project" value="TreeGrafter"/>
</dbReference>
<sequence>ARQAEQLKLDGNVYYKKDRIGAAIDAYTEAIALCPNVPIYWTNRALCHRKRNDWSKVEDDCRRALELDRHSVKAHYMLGQALLQRKDYADGVKELEKAMDLGRGADPVGYMVEDIWQQLARSKYLAWDEESAKRSIKRKQLKEACETALNVKYALDLSSTEVSGEEKNPYPFGELIEDLHRLFEKAAEDDAPSEARALVPEYLCCQISLDIFRDPVITPSGITYERAVILNHLKKVGKFDPLTREPLHASQLVPNLAIKEAVRSYLEKHGWAYKMD</sequence>
<dbReference type="PROSITE" id="PS51698">
    <property type="entry name" value="U_BOX"/>
    <property type="match status" value="1"/>
</dbReference>
<evidence type="ECO:0000256" key="5">
    <source>
        <dbReference type="ARBA" id="ARBA00022737"/>
    </source>
</evidence>
<dbReference type="EC" id="2.3.2.27" evidence="3"/>
<dbReference type="GO" id="GO:0006515">
    <property type="term" value="P:protein quality control for misfolded or incompletely synthesized proteins"/>
    <property type="evidence" value="ECO:0007669"/>
    <property type="project" value="TreeGrafter"/>
</dbReference>
<feature type="domain" description="U-box" evidence="11">
    <location>
        <begin position="198"/>
        <end position="272"/>
    </location>
</feature>
<proteinExistence type="predicted"/>
<dbReference type="GO" id="GO:0043161">
    <property type="term" value="P:proteasome-mediated ubiquitin-dependent protein catabolic process"/>
    <property type="evidence" value="ECO:0007669"/>
    <property type="project" value="TreeGrafter"/>
</dbReference>
<dbReference type="Gene3D" id="3.30.40.10">
    <property type="entry name" value="Zinc/RING finger domain, C3HC4 (zinc finger)"/>
    <property type="match status" value="1"/>
</dbReference>
<evidence type="ECO:0000256" key="9">
    <source>
        <dbReference type="ARBA" id="ARBA00044543"/>
    </source>
</evidence>
<dbReference type="GO" id="GO:0000209">
    <property type="term" value="P:protein polyubiquitination"/>
    <property type="evidence" value="ECO:0007669"/>
    <property type="project" value="TreeGrafter"/>
</dbReference>
<dbReference type="SMART" id="SM00504">
    <property type="entry name" value="Ubox"/>
    <property type="match status" value="1"/>
</dbReference>
<protein>
    <recommendedName>
        <fullName evidence="8">E3 ubiquitin-protein ligase CHIP</fullName>
        <ecNumber evidence="3">2.3.2.27</ecNumber>
    </recommendedName>
    <alternativeName>
        <fullName evidence="9">RING-type E3 ubiquitin transferase CHIP</fullName>
    </alternativeName>
</protein>
<comment type="caution">
    <text evidence="12">The sequence shown here is derived from an EMBL/GenBank/DDBJ whole genome shotgun (WGS) entry which is preliminary data.</text>
</comment>
<dbReference type="InterPro" id="IPR003613">
    <property type="entry name" value="Ubox_domain"/>
</dbReference>